<dbReference type="EMBL" id="JBHRSL010000004">
    <property type="protein sequence ID" value="MFC3051636.1"/>
    <property type="molecule type" value="Genomic_DNA"/>
</dbReference>
<name>A0ABV7D3P0_9PROT</name>
<organism evidence="1 2">
    <name type="scientific">Kordiimonas pumila</name>
    <dbReference type="NCBI Taxonomy" id="2161677"/>
    <lineage>
        <taxon>Bacteria</taxon>
        <taxon>Pseudomonadati</taxon>
        <taxon>Pseudomonadota</taxon>
        <taxon>Alphaproteobacteria</taxon>
        <taxon>Kordiimonadales</taxon>
        <taxon>Kordiimonadaceae</taxon>
        <taxon>Kordiimonas</taxon>
    </lineage>
</organism>
<keyword evidence="2" id="KW-1185">Reference proteome</keyword>
<evidence type="ECO:0000313" key="1">
    <source>
        <dbReference type="EMBL" id="MFC3051636.1"/>
    </source>
</evidence>
<dbReference type="Pfam" id="PF13384">
    <property type="entry name" value="HTH_23"/>
    <property type="match status" value="1"/>
</dbReference>
<evidence type="ECO:0000313" key="2">
    <source>
        <dbReference type="Proteomes" id="UP001595444"/>
    </source>
</evidence>
<comment type="caution">
    <text evidence="1">The sequence shown here is derived from an EMBL/GenBank/DDBJ whole genome shotgun (WGS) entry which is preliminary data.</text>
</comment>
<sequence>MEPETDDVCIRQAAEAAFLDALAAGNTVQQAAKIAGVGRRTVYNWRRTNPAFADKWYALDPKYRPPNDLEAEAVRRAVHGVRKPVYRGGEIVGHTTDYSDSMLMFLLKAHFPEKYDSKQTGKNQDGSGAPDFEGCIEGARDALLRKFTEATTPQRAG</sequence>
<dbReference type="Gene3D" id="1.10.10.60">
    <property type="entry name" value="Homeodomain-like"/>
    <property type="match status" value="1"/>
</dbReference>
<dbReference type="Proteomes" id="UP001595444">
    <property type="component" value="Unassembled WGS sequence"/>
</dbReference>
<protein>
    <submittedName>
        <fullName evidence="1">Helix-turn-helix domain-containing protein</fullName>
    </submittedName>
</protein>
<proteinExistence type="predicted"/>
<gene>
    <name evidence="1" type="ORF">ACFOKA_06960</name>
</gene>
<reference evidence="2" key="1">
    <citation type="journal article" date="2019" name="Int. J. Syst. Evol. Microbiol.">
        <title>The Global Catalogue of Microorganisms (GCM) 10K type strain sequencing project: providing services to taxonomists for standard genome sequencing and annotation.</title>
        <authorList>
            <consortium name="The Broad Institute Genomics Platform"/>
            <consortium name="The Broad Institute Genome Sequencing Center for Infectious Disease"/>
            <person name="Wu L."/>
            <person name="Ma J."/>
        </authorList>
    </citation>
    <scope>NUCLEOTIDE SEQUENCE [LARGE SCALE GENOMIC DNA]</scope>
    <source>
        <strain evidence="2">KCTC 62164</strain>
    </source>
</reference>
<dbReference type="RefSeq" id="WP_194215110.1">
    <property type="nucleotide sequence ID" value="NZ_CP061205.1"/>
</dbReference>
<accession>A0ABV7D3P0</accession>